<protein>
    <submittedName>
        <fullName evidence="1">Uncharacterized protein</fullName>
    </submittedName>
</protein>
<proteinExistence type="predicted"/>
<comment type="caution">
    <text evidence="1">The sequence shown here is derived from an EMBL/GenBank/DDBJ whole genome shotgun (WGS) entry which is preliminary data.</text>
</comment>
<organism evidence="1">
    <name type="scientific">marine sediment metagenome</name>
    <dbReference type="NCBI Taxonomy" id="412755"/>
    <lineage>
        <taxon>unclassified sequences</taxon>
        <taxon>metagenomes</taxon>
        <taxon>ecological metagenomes</taxon>
    </lineage>
</organism>
<name>A0A0F9BGV1_9ZZZZ</name>
<evidence type="ECO:0000313" key="1">
    <source>
        <dbReference type="EMBL" id="KKL21015.1"/>
    </source>
</evidence>
<reference evidence="1" key="1">
    <citation type="journal article" date="2015" name="Nature">
        <title>Complex archaea that bridge the gap between prokaryotes and eukaryotes.</title>
        <authorList>
            <person name="Spang A."/>
            <person name="Saw J.H."/>
            <person name="Jorgensen S.L."/>
            <person name="Zaremba-Niedzwiedzka K."/>
            <person name="Martijn J."/>
            <person name="Lind A.E."/>
            <person name="van Eijk R."/>
            <person name="Schleper C."/>
            <person name="Guy L."/>
            <person name="Ettema T.J."/>
        </authorList>
    </citation>
    <scope>NUCLEOTIDE SEQUENCE</scope>
</reference>
<gene>
    <name evidence="1" type="ORF">LCGC14_2449690</name>
</gene>
<sequence>MLYEFDLTIPANTLEASPATFDAVMASGIITQVAVQIPLGCRSLVHTVAWRGQHQLWPSNPDGSHKGNDPRLLWSEDYDLSEPPHTITLRGWSPDTNWPHVVTWRFNVKATPVPVAEKKGKKGGILGVFSSKGAS</sequence>
<dbReference type="AlphaFoldDB" id="A0A0F9BGV1"/>
<accession>A0A0F9BGV1</accession>
<dbReference type="EMBL" id="LAZR01037883">
    <property type="protein sequence ID" value="KKL21015.1"/>
    <property type="molecule type" value="Genomic_DNA"/>
</dbReference>